<protein>
    <submittedName>
        <fullName evidence="5">Uncharacterized protein</fullName>
    </submittedName>
</protein>
<feature type="region of interest" description="Disordered" evidence="3">
    <location>
        <begin position="29"/>
        <end position="49"/>
    </location>
</feature>
<evidence type="ECO:0000313" key="5">
    <source>
        <dbReference type="EMBL" id="CAL1285708.1"/>
    </source>
</evidence>
<organism evidence="5 6">
    <name type="scientific">Larinioides sclopetarius</name>
    <dbReference type="NCBI Taxonomy" id="280406"/>
    <lineage>
        <taxon>Eukaryota</taxon>
        <taxon>Metazoa</taxon>
        <taxon>Ecdysozoa</taxon>
        <taxon>Arthropoda</taxon>
        <taxon>Chelicerata</taxon>
        <taxon>Arachnida</taxon>
        <taxon>Araneae</taxon>
        <taxon>Araneomorphae</taxon>
        <taxon>Entelegynae</taxon>
        <taxon>Araneoidea</taxon>
        <taxon>Araneidae</taxon>
        <taxon>Larinioides</taxon>
    </lineage>
</organism>
<comment type="caution">
    <text evidence="5">The sequence shown here is derived from an EMBL/GenBank/DDBJ whole genome shotgun (WGS) entry which is preliminary data.</text>
</comment>
<dbReference type="InterPro" id="IPR023415">
    <property type="entry name" value="LDLR_class-A_CS"/>
</dbReference>
<keyword evidence="4" id="KW-0732">Signal</keyword>
<dbReference type="PANTHER" id="PTHR21105:SF0">
    <property type="entry name" value="GH16255P"/>
    <property type="match status" value="1"/>
</dbReference>
<dbReference type="PANTHER" id="PTHR21105">
    <property type="entry name" value="GH16255P"/>
    <property type="match status" value="1"/>
</dbReference>
<sequence length="259" mass="29626">MMSLAAAELRALILAVFLFPLSLSFVPRQDKPATPSPSEETYSSDSNKPTEIKHLDYPVLYPFSIFESHIPTFRIPAYQKVKDQMFGIEPHLRVSGRRKRSMPLGRYFFVQRMMPPQMQSIEYNIQQKDVEPCNVTANENCTDEGVVPLDKRHPSWQADKRTNIPAIPSSPINIKARRPYDVPQIECPPAKDGTERFACPSPDHTNRYRCIDDHSLCDGFIDCPNAEDEDMGSCMFYKTTKAHLDVLADALLRWARGRY</sequence>
<evidence type="ECO:0000256" key="1">
    <source>
        <dbReference type="ARBA" id="ARBA00023157"/>
    </source>
</evidence>
<evidence type="ECO:0000256" key="2">
    <source>
        <dbReference type="PROSITE-ProRule" id="PRU00124"/>
    </source>
</evidence>
<dbReference type="CDD" id="cd00112">
    <property type="entry name" value="LDLa"/>
    <property type="match status" value="1"/>
</dbReference>
<accession>A0AAV2ASA8</accession>
<dbReference type="InterPro" id="IPR002172">
    <property type="entry name" value="LDrepeatLR_classA_rpt"/>
</dbReference>
<dbReference type="SUPFAM" id="SSF57424">
    <property type="entry name" value="LDL receptor-like module"/>
    <property type="match status" value="1"/>
</dbReference>
<gene>
    <name evidence="5" type="ORF">LARSCL_LOCUS13868</name>
</gene>
<keyword evidence="6" id="KW-1185">Reference proteome</keyword>
<comment type="caution">
    <text evidence="2">Lacks conserved residue(s) required for the propagation of feature annotation.</text>
</comment>
<dbReference type="Gene3D" id="4.10.400.10">
    <property type="entry name" value="Low-density Lipoprotein Receptor"/>
    <property type="match status" value="1"/>
</dbReference>
<dbReference type="EMBL" id="CAXIEN010000194">
    <property type="protein sequence ID" value="CAL1285708.1"/>
    <property type="molecule type" value="Genomic_DNA"/>
</dbReference>
<dbReference type="PROSITE" id="PS50068">
    <property type="entry name" value="LDLRA_2"/>
    <property type="match status" value="1"/>
</dbReference>
<evidence type="ECO:0000256" key="4">
    <source>
        <dbReference type="SAM" id="SignalP"/>
    </source>
</evidence>
<proteinExistence type="predicted"/>
<reference evidence="5 6" key="1">
    <citation type="submission" date="2024-04" db="EMBL/GenBank/DDBJ databases">
        <authorList>
            <person name="Rising A."/>
            <person name="Reimegard J."/>
            <person name="Sonavane S."/>
            <person name="Akerstrom W."/>
            <person name="Nylinder S."/>
            <person name="Hedman E."/>
            <person name="Kallberg Y."/>
        </authorList>
    </citation>
    <scope>NUCLEOTIDE SEQUENCE [LARGE SCALE GENOMIC DNA]</scope>
</reference>
<dbReference type="GO" id="GO:0043410">
    <property type="term" value="P:positive regulation of MAPK cascade"/>
    <property type="evidence" value="ECO:0007669"/>
    <property type="project" value="TreeGrafter"/>
</dbReference>
<keyword evidence="1" id="KW-1015">Disulfide bond</keyword>
<evidence type="ECO:0000256" key="3">
    <source>
        <dbReference type="SAM" id="MobiDB-lite"/>
    </source>
</evidence>
<feature type="chain" id="PRO_5043404808" evidence="4">
    <location>
        <begin position="25"/>
        <end position="259"/>
    </location>
</feature>
<name>A0AAV2ASA8_9ARAC</name>
<dbReference type="Proteomes" id="UP001497382">
    <property type="component" value="Unassembled WGS sequence"/>
</dbReference>
<feature type="signal peptide" evidence="4">
    <location>
        <begin position="1"/>
        <end position="24"/>
    </location>
</feature>
<evidence type="ECO:0000313" key="6">
    <source>
        <dbReference type="Proteomes" id="UP001497382"/>
    </source>
</evidence>
<dbReference type="GO" id="GO:0043195">
    <property type="term" value="C:terminal bouton"/>
    <property type="evidence" value="ECO:0007669"/>
    <property type="project" value="TreeGrafter"/>
</dbReference>
<dbReference type="InterPro" id="IPR036055">
    <property type="entry name" value="LDL_receptor-like_sf"/>
</dbReference>
<feature type="compositionally biased region" description="Polar residues" evidence="3">
    <location>
        <begin position="36"/>
        <end position="47"/>
    </location>
</feature>
<dbReference type="AlphaFoldDB" id="A0AAV2ASA8"/>
<dbReference type="PROSITE" id="PS01209">
    <property type="entry name" value="LDLRA_1"/>
    <property type="match status" value="1"/>
</dbReference>
<dbReference type="GO" id="GO:0030297">
    <property type="term" value="F:transmembrane receptor protein tyrosine kinase activator activity"/>
    <property type="evidence" value="ECO:0007669"/>
    <property type="project" value="TreeGrafter"/>
</dbReference>